<dbReference type="GO" id="GO:0005759">
    <property type="term" value="C:mitochondrial matrix"/>
    <property type="evidence" value="ECO:0007669"/>
    <property type="project" value="TreeGrafter"/>
</dbReference>
<sequence length="418" mass="48262">MSTGLRGRSWRVPSSGRQKLQHSRMLRGIANNATHLFTLSLARSQHCKPLLTLSSLWNKVKDGSFLQHSSYTTDIKSKVENKRTVENLYRLSVDIKKIRRLKGWVLFQDAAYVKETANTLQEMGVDKTAIANILERCPEAILRTPAEINSQRELWQSVCQNEKQLVKLIERFPESFFTVEHHENQKSNVQLFQELGLKNNIISRFFTSAPDIFYRPVEKNKHIIETLQRMYLNLGGSNANMKIWLLKLLSQNPFILLNTSTAVQENLEFLQKKDFTDSEVLQLLSRLKGFIFNFSPNTMQKSMFFAKDVFKCSDQELKELMLKCPALLYNSVPILEERIKGLLKEGISVDQIKETPVVLELTTQIVQYRIKKLAALGYDIKNGNLENLNGTKRDFEATYCRIQAKRERPMFNPVAPLD</sequence>
<dbReference type="SMART" id="SM00733">
    <property type="entry name" value="Mterf"/>
    <property type="match status" value="5"/>
</dbReference>
<keyword evidence="6" id="KW-0496">Mitochondrion</keyword>
<comment type="subunit">
    <text evidence="3">Monomer.</text>
</comment>
<comment type="subcellular location">
    <subcellularLocation>
        <location evidence="1">Mitochondrion</location>
    </subcellularLocation>
</comment>
<evidence type="ECO:0000256" key="6">
    <source>
        <dbReference type="ARBA" id="ARBA00023128"/>
    </source>
</evidence>
<dbReference type="PANTHER" id="PTHR15437:SF1">
    <property type="entry name" value="TRANSCRIPTION TERMINATION FACTOR 2, MITOCHONDRIAL"/>
    <property type="match status" value="1"/>
</dbReference>
<evidence type="ECO:0000256" key="5">
    <source>
        <dbReference type="ARBA" id="ARBA00023015"/>
    </source>
</evidence>
<keyword evidence="4" id="KW-0809">Transit peptide</keyword>
<dbReference type="AlphaFoldDB" id="A0A8T1SR39"/>
<evidence type="ECO:0000256" key="1">
    <source>
        <dbReference type="ARBA" id="ARBA00004173"/>
    </source>
</evidence>
<evidence type="ECO:0000313" key="9">
    <source>
        <dbReference type="Proteomes" id="UP000765507"/>
    </source>
</evidence>
<protein>
    <submittedName>
        <fullName evidence="8">Mitochondrial transcription termination factor 2</fullName>
    </submittedName>
</protein>
<dbReference type="PANTHER" id="PTHR15437">
    <property type="entry name" value="TRANSCRIPTION TERMINATION FACTOR, MITOCHONDRIAL"/>
    <property type="match status" value="1"/>
</dbReference>
<evidence type="ECO:0000256" key="7">
    <source>
        <dbReference type="ARBA" id="ARBA00023163"/>
    </source>
</evidence>
<reference evidence="8 9" key="1">
    <citation type="journal article" date="2020" name="G3 (Bethesda)">
        <title>Draft Genome of the Common Snapping Turtle, Chelydra serpentina, a Model for Phenotypic Plasticity in Reptiles.</title>
        <authorList>
            <person name="Das D."/>
            <person name="Singh S.K."/>
            <person name="Bierstedt J."/>
            <person name="Erickson A."/>
            <person name="Galli G.L.J."/>
            <person name="Crossley D.A. 2nd"/>
            <person name="Rhen T."/>
        </authorList>
    </citation>
    <scope>NUCLEOTIDE SEQUENCE [LARGE SCALE GENOMIC DNA]</scope>
    <source>
        <strain evidence="8">KW</strain>
    </source>
</reference>
<dbReference type="FunFam" id="1.25.70.10:FF:000003">
    <property type="entry name" value="transcription termination factor 2, mitochondrial"/>
    <property type="match status" value="1"/>
</dbReference>
<evidence type="ECO:0000256" key="3">
    <source>
        <dbReference type="ARBA" id="ARBA00011245"/>
    </source>
</evidence>
<gene>
    <name evidence="8" type="primary">MTERF2</name>
    <name evidence="8" type="ORF">G0U57_001765</name>
</gene>
<evidence type="ECO:0000313" key="8">
    <source>
        <dbReference type="EMBL" id="KAG6931431.1"/>
    </source>
</evidence>
<dbReference type="OrthoDB" id="9868878at2759"/>
<organism evidence="8 9">
    <name type="scientific">Chelydra serpentina</name>
    <name type="common">Snapping turtle</name>
    <name type="synonym">Testudo serpentina</name>
    <dbReference type="NCBI Taxonomy" id="8475"/>
    <lineage>
        <taxon>Eukaryota</taxon>
        <taxon>Metazoa</taxon>
        <taxon>Chordata</taxon>
        <taxon>Craniata</taxon>
        <taxon>Vertebrata</taxon>
        <taxon>Euteleostomi</taxon>
        <taxon>Archelosauria</taxon>
        <taxon>Testudinata</taxon>
        <taxon>Testudines</taxon>
        <taxon>Cryptodira</taxon>
        <taxon>Durocryptodira</taxon>
        <taxon>Americhelydia</taxon>
        <taxon>Chelydroidea</taxon>
        <taxon>Chelydridae</taxon>
        <taxon>Chelydra</taxon>
    </lineage>
</organism>
<dbReference type="Proteomes" id="UP000765507">
    <property type="component" value="Unassembled WGS sequence"/>
</dbReference>
<dbReference type="InterPro" id="IPR003690">
    <property type="entry name" value="MTERF"/>
</dbReference>
<name>A0A8T1SR39_CHESE</name>
<proteinExistence type="inferred from homology"/>
<keyword evidence="9" id="KW-1185">Reference proteome</keyword>
<comment type="similarity">
    <text evidence="2">Belongs to the mTERF family.</text>
</comment>
<dbReference type="InterPro" id="IPR038538">
    <property type="entry name" value="MTERF_sf"/>
</dbReference>
<evidence type="ECO:0000256" key="2">
    <source>
        <dbReference type="ARBA" id="ARBA00007692"/>
    </source>
</evidence>
<dbReference type="Gene3D" id="1.25.70.10">
    <property type="entry name" value="Transcription termination factor 3, mitochondrial"/>
    <property type="match status" value="1"/>
</dbReference>
<keyword evidence="5" id="KW-0805">Transcription regulation</keyword>
<accession>A0A8T1SR39</accession>
<keyword evidence="7" id="KW-0804">Transcription</keyword>
<dbReference type="EMBL" id="JAHGAV010000121">
    <property type="protein sequence ID" value="KAG6931431.1"/>
    <property type="molecule type" value="Genomic_DNA"/>
</dbReference>
<comment type="caution">
    <text evidence="8">The sequence shown here is derived from an EMBL/GenBank/DDBJ whole genome shotgun (WGS) entry which is preliminary data.</text>
</comment>
<evidence type="ECO:0000256" key="4">
    <source>
        <dbReference type="ARBA" id="ARBA00022946"/>
    </source>
</evidence>
<dbReference type="GO" id="GO:0006393">
    <property type="term" value="P:termination of mitochondrial transcription"/>
    <property type="evidence" value="ECO:0007669"/>
    <property type="project" value="TreeGrafter"/>
</dbReference>
<dbReference type="Pfam" id="PF02536">
    <property type="entry name" value="mTERF"/>
    <property type="match status" value="1"/>
</dbReference>
<dbReference type="GO" id="GO:0003676">
    <property type="term" value="F:nucleic acid binding"/>
    <property type="evidence" value="ECO:0007669"/>
    <property type="project" value="InterPro"/>
</dbReference>